<keyword evidence="5 17" id="KW-0812">Transmembrane</keyword>
<evidence type="ECO:0000256" key="13">
    <source>
        <dbReference type="ARBA" id="ARBA00025665"/>
    </source>
</evidence>
<protein>
    <recommendedName>
        <fullName evidence="3">Protein O-mannose kinase</fullName>
        <ecNumber evidence="2">2.7.1.183</ecNumber>
    </recommendedName>
    <alternativeName>
        <fullName evidence="16">Protein kinase-like protein SgK196</fullName>
    </alternativeName>
    <alternativeName>
        <fullName evidence="15">Sugen kinase 196</fullName>
    </alternativeName>
</protein>
<keyword evidence="6" id="KW-0547">Nucleotide-binding</keyword>
<accession>A0A401SQ75</accession>
<evidence type="ECO:0000256" key="7">
    <source>
        <dbReference type="ARBA" id="ARBA00022777"/>
    </source>
</evidence>
<dbReference type="GO" id="GO:0005524">
    <property type="term" value="F:ATP binding"/>
    <property type="evidence" value="ECO:0007669"/>
    <property type="project" value="UniProtKB-KW"/>
</dbReference>
<dbReference type="Gene3D" id="1.10.510.10">
    <property type="entry name" value="Transferase(Phosphotransferase) domain 1"/>
    <property type="match status" value="1"/>
</dbReference>
<proteinExistence type="predicted"/>
<keyword evidence="8" id="KW-0256">Endoplasmic reticulum</keyword>
<comment type="function">
    <text evidence="13">Protein O-mannose kinase that specifically mediates phosphorylation at the 6-position of an O-mannose of the trisaccharide (N-acetylgalactosamine (GalNAc)-beta-1,3-N-acetylglucosamine (GlcNAc)-beta-1,4-mannose) to generate phosphorylated O-mannosyl trisaccharide (N-acetylgalactosamine-beta-1,3-N-acetylglucosamine-beta-1,4-(phosphate-6-)mannose). Phosphorylated O-mannosyl trisaccharide is a carbohydrate structure present in alpha-dystroglycan (DAG1), which is required for binding laminin G-like domain-containing extracellular proteins with high affinity. Only shows kinase activity when the GalNAc-beta-3-GlcNAc-beta-terminus is linked to the 4-position of O-mannose, suggesting that this disaccharide serves as the substrate recognition motif.</text>
</comment>
<comment type="catalytic activity">
    <reaction evidence="14">
        <text>3-O-[beta-D-GalNAc-(1-&gt;3)-beta-D-GlcNAc-(1-&gt;4)-alpha-D-Man]-L-Thr-[protein] + ATP = 3-O-[beta-D-GalNAc-(1-&gt;3)-beta-D-GlcNAc-(1-&gt;4)-(O-6-P-alpha-D-Man)]-Thr-[protein] + ADP + H(+)</text>
        <dbReference type="Rhea" id="RHEA:52616"/>
        <dbReference type="Rhea" id="RHEA-COMP:13308"/>
        <dbReference type="Rhea" id="RHEA-COMP:13309"/>
        <dbReference type="ChEBI" id="CHEBI:15378"/>
        <dbReference type="ChEBI" id="CHEBI:30616"/>
        <dbReference type="ChEBI" id="CHEBI:136709"/>
        <dbReference type="ChEBI" id="CHEBI:136710"/>
        <dbReference type="ChEBI" id="CHEBI:456216"/>
        <dbReference type="EC" id="2.7.1.183"/>
    </reaction>
</comment>
<evidence type="ECO:0000256" key="3">
    <source>
        <dbReference type="ARBA" id="ARBA00015906"/>
    </source>
</evidence>
<dbReference type="InterPro" id="IPR020635">
    <property type="entry name" value="Tyr_kinase_cat_dom"/>
</dbReference>
<evidence type="ECO:0000256" key="8">
    <source>
        <dbReference type="ARBA" id="ARBA00022824"/>
    </source>
</evidence>
<name>A0A401SQ75_CHIPU</name>
<feature type="transmembrane region" description="Helical" evidence="17">
    <location>
        <begin position="13"/>
        <end position="35"/>
    </location>
</feature>
<evidence type="ECO:0000256" key="2">
    <source>
        <dbReference type="ARBA" id="ARBA00011932"/>
    </source>
</evidence>
<evidence type="ECO:0000256" key="16">
    <source>
        <dbReference type="ARBA" id="ARBA00030430"/>
    </source>
</evidence>
<dbReference type="EC" id="2.7.1.183" evidence="2"/>
<keyword evidence="20" id="KW-1185">Reference proteome</keyword>
<dbReference type="Pfam" id="PF07714">
    <property type="entry name" value="PK_Tyr_Ser-Thr"/>
    <property type="match status" value="1"/>
</dbReference>
<keyword evidence="9" id="KW-0067">ATP-binding</keyword>
<evidence type="ECO:0000256" key="5">
    <source>
        <dbReference type="ARBA" id="ARBA00022692"/>
    </source>
</evidence>
<reference evidence="19 20" key="1">
    <citation type="journal article" date="2018" name="Nat. Ecol. Evol.">
        <title>Shark genomes provide insights into elasmobranch evolution and the origin of vertebrates.</title>
        <authorList>
            <person name="Hara Y"/>
            <person name="Yamaguchi K"/>
            <person name="Onimaru K"/>
            <person name="Kadota M"/>
            <person name="Koyanagi M"/>
            <person name="Keeley SD"/>
            <person name="Tatsumi K"/>
            <person name="Tanaka K"/>
            <person name="Motone F"/>
            <person name="Kageyama Y"/>
            <person name="Nozu R"/>
            <person name="Adachi N"/>
            <person name="Nishimura O"/>
            <person name="Nakagawa R"/>
            <person name="Tanegashima C"/>
            <person name="Kiyatake I"/>
            <person name="Matsumoto R"/>
            <person name="Murakumo K"/>
            <person name="Nishida K"/>
            <person name="Terakita A"/>
            <person name="Kuratani S"/>
            <person name="Sato K"/>
            <person name="Hyodo S Kuraku.S."/>
        </authorList>
    </citation>
    <scope>NUCLEOTIDE SEQUENCE [LARGE SCALE GENOMIC DNA]</scope>
</reference>
<dbReference type="InterPro" id="IPR011009">
    <property type="entry name" value="Kinase-like_dom_sf"/>
</dbReference>
<dbReference type="SMART" id="SM00219">
    <property type="entry name" value="TyrKc"/>
    <property type="match status" value="1"/>
</dbReference>
<evidence type="ECO:0000313" key="20">
    <source>
        <dbReference type="Proteomes" id="UP000287033"/>
    </source>
</evidence>
<sequence>MQGTTAGNHNPPMLLRVTMGLISLVVALLAVTAFFRMELLHHLPWAKGLEDNSSDSCPYGHFRLRGMKDCLSWLPCEVIQSEVTVVKLIGRGAVKQVFLANWRGHKVAFSRLAVSEFSNDFFHGLEMLKGLQSVYVVKLLGYCEEDHTILTEYHPFGSLINVNSILEREGHRDFNTWEIRFHLAIDYVMFLQFLHNSPLGPRVMCDSNDLRKTLSQYLLTTDLHVIANDLDALPLVNRSTGVLVKCGVRQLQGDFVAPEQLWPFGDDLPFSDDLMPPYDEKTDVWKIPDVTDFLLGQVEGSDVVRLHLFQLHQDCKRTVPQQRPSSLMVLQSYKAVYTSLTQESELSDSYSSTSYDL</sequence>
<evidence type="ECO:0000256" key="14">
    <source>
        <dbReference type="ARBA" id="ARBA00029343"/>
    </source>
</evidence>
<dbReference type="OMA" id="NTWHRRL"/>
<dbReference type="InterPro" id="IPR001245">
    <property type="entry name" value="Ser-Thr/Tyr_kinase_cat_dom"/>
</dbReference>
<dbReference type="OrthoDB" id="4062651at2759"/>
<organism evidence="19 20">
    <name type="scientific">Chiloscyllium punctatum</name>
    <name type="common">Brownbanded bambooshark</name>
    <name type="synonym">Hemiscyllium punctatum</name>
    <dbReference type="NCBI Taxonomy" id="137246"/>
    <lineage>
        <taxon>Eukaryota</taxon>
        <taxon>Metazoa</taxon>
        <taxon>Chordata</taxon>
        <taxon>Craniata</taxon>
        <taxon>Vertebrata</taxon>
        <taxon>Chondrichthyes</taxon>
        <taxon>Elasmobranchii</taxon>
        <taxon>Galeomorphii</taxon>
        <taxon>Galeoidea</taxon>
        <taxon>Orectolobiformes</taxon>
        <taxon>Hemiscylliidae</taxon>
        <taxon>Chiloscyllium</taxon>
    </lineage>
</organism>
<evidence type="ECO:0000256" key="1">
    <source>
        <dbReference type="ARBA" id="ARBA00004648"/>
    </source>
</evidence>
<dbReference type="PROSITE" id="PS50011">
    <property type="entry name" value="PROTEIN_KINASE_DOM"/>
    <property type="match status" value="1"/>
</dbReference>
<feature type="domain" description="Protein kinase" evidence="18">
    <location>
        <begin position="83"/>
        <end position="357"/>
    </location>
</feature>
<evidence type="ECO:0000256" key="9">
    <source>
        <dbReference type="ARBA" id="ARBA00022840"/>
    </source>
</evidence>
<dbReference type="GO" id="GO:0004713">
    <property type="term" value="F:protein tyrosine kinase activity"/>
    <property type="evidence" value="ECO:0007669"/>
    <property type="project" value="InterPro"/>
</dbReference>
<evidence type="ECO:0000259" key="18">
    <source>
        <dbReference type="PROSITE" id="PS50011"/>
    </source>
</evidence>
<comment type="caution">
    <text evidence="19">The sequence shown here is derived from an EMBL/GenBank/DDBJ whole genome shotgun (WGS) entry which is preliminary data.</text>
</comment>
<evidence type="ECO:0000256" key="10">
    <source>
        <dbReference type="ARBA" id="ARBA00022968"/>
    </source>
</evidence>
<dbReference type="PANTHER" id="PTHR22618">
    <property type="entry name" value="PROTEIN O-MANNOSE KINASE"/>
    <property type="match status" value="1"/>
</dbReference>
<dbReference type="GO" id="GO:0006493">
    <property type="term" value="P:protein O-linked glycosylation"/>
    <property type="evidence" value="ECO:0007669"/>
    <property type="project" value="InterPro"/>
</dbReference>
<keyword evidence="4" id="KW-0808">Transferase</keyword>
<dbReference type="GO" id="GO:0019200">
    <property type="term" value="F:carbohydrate kinase activity"/>
    <property type="evidence" value="ECO:0007669"/>
    <property type="project" value="InterPro"/>
</dbReference>
<dbReference type="Proteomes" id="UP000287033">
    <property type="component" value="Unassembled WGS sequence"/>
</dbReference>
<keyword evidence="10" id="KW-0735">Signal-anchor</keyword>
<keyword evidence="11 17" id="KW-1133">Transmembrane helix</keyword>
<dbReference type="InterPro" id="IPR000719">
    <property type="entry name" value="Prot_kinase_dom"/>
</dbReference>
<dbReference type="PANTHER" id="PTHR22618:SF2">
    <property type="entry name" value="PROTEIN O-MANNOSE KINASE"/>
    <property type="match status" value="1"/>
</dbReference>
<dbReference type="STRING" id="137246.A0A401SQ75"/>
<dbReference type="GO" id="GO:0005789">
    <property type="term" value="C:endoplasmic reticulum membrane"/>
    <property type="evidence" value="ECO:0007669"/>
    <property type="project" value="UniProtKB-SubCell"/>
</dbReference>
<gene>
    <name evidence="19" type="ORF">chiPu_0010974</name>
</gene>
<evidence type="ECO:0000256" key="11">
    <source>
        <dbReference type="ARBA" id="ARBA00022989"/>
    </source>
</evidence>
<keyword evidence="7" id="KW-0418">Kinase</keyword>
<evidence type="ECO:0000256" key="4">
    <source>
        <dbReference type="ARBA" id="ARBA00022679"/>
    </source>
</evidence>
<evidence type="ECO:0000256" key="12">
    <source>
        <dbReference type="ARBA" id="ARBA00023136"/>
    </source>
</evidence>
<evidence type="ECO:0000256" key="15">
    <source>
        <dbReference type="ARBA" id="ARBA00030304"/>
    </source>
</evidence>
<dbReference type="AlphaFoldDB" id="A0A401SQ75"/>
<dbReference type="InterPro" id="IPR039318">
    <property type="entry name" value="POMK"/>
</dbReference>
<keyword evidence="12 17" id="KW-0472">Membrane</keyword>
<evidence type="ECO:0000313" key="19">
    <source>
        <dbReference type="EMBL" id="GCC32513.1"/>
    </source>
</evidence>
<dbReference type="SUPFAM" id="SSF56112">
    <property type="entry name" value="Protein kinase-like (PK-like)"/>
    <property type="match status" value="1"/>
</dbReference>
<evidence type="ECO:0000256" key="17">
    <source>
        <dbReference type="SAM" id="Phobius"/>
    </source>
</evidence>
<comment type="subcellular location">
    <subcellularLocation>
        <location evidence="1">Endoplasmic reticulum membrane</location>
        <topology evidence="1">Single-pass type II membrane protein</topology>
    </subcellularLocation>
</comment>
<dbReference type="FunFam" id="1.10.510.10:FF:000464">
    <property type="entry name" value="Protein O-mannose kinase"/>
    <property type="match status" value="1"/>
</dbReference>
<dbReference type="EMBL" id="BEZZ01000440">
    <property type="protein sequence ID" value="GCC32513.1"/>
    <property type="molecule type" value="Genomic_DNA"/>
</dbReference>
<evidence type="ECO:0000256" key="6">
    <source>
        <dbReference type="ARBA" id="ARBA00022741"/>
    </source>
</evidence>